<evidence type="ECO:0000313" key="6">
    <source>
        <dbReference type="EMBL" id="EGW11404.1"/>
    </source>
</evidence>
<dbReference type="Pfam" id="PF01157">
    <property type="entry name" value="Ribosomal_L21e"/>
    <property type="match status" value="1"/>
</dbReference>
<keyword evidence="2 6" id="KW-0689">Ribosomal protein</keyword>
<evidence type="ECO:0000313" key="7">
    <source>
        <dbReference type="Proteomes" id="UP000001075"/>
    </source>
</evidence>
<dbReference type="Proteomes" id="UP000001075">
    <property type="component" value="Unassembled WGS sequence"/>
</dbReference>
<sequence length="84" mass="9849">MFSRSFKKRGVVPSATYMRTYKKSDIVDISIIVNKQAKGKILVKRINVRKEHIRHSNSKDSFLKQVKENDHKAKEAEERTLKFS</sequence>
<dbReference type="InParanoid" id="G3ID50"/>
<feature type="region of interest" description="Disordered" evidence="5">
    <location>
        <begin position="57"/>
        <end position="84"/>
    </location>
</feature>
<dbReference type="EMBL" id="JH002010">
    <property type="protein sequence ID" value="EGW11404.1"/>
    <property type="molecule type" value="Genomic_DNA"/>
</dbReference>
<accession>G3ID50</accession>
<dbReference type="GO" id="GO:0005840">
    <property type="term" value="C:ribosome"/>
    <property type="evidence" value="ECO:0007669"/>
    <property type="project" value="UniProtKB-KW"/>
</dbReference>
<evidence type="ECO:0000256" key="4">
    <source>
        <dbReference type="ARBA" id="ARBA00035327"/>
    </source>
</evidence>
<comment type="similarity">
    <text evidence="1">Belongs to the eukaryotic ribosomal protein eL21 family.</text>
</comment>
<evidence type="ECO:0000256" key="3">
    <source>
        <dbReference type="ARBA" id="ARBA00023274"/>
    </source>
</evidence>
<gene>
    <name evidence="6" type="ORF">I79_021622</name>
</gene>
<dbReference type="Gene3D" id="2.30.30.70">
    <property type="entry name" value="Ribosomal protein L21"/>
    <property type="match status" value="1"/>
</dbReference>
<proteinExistence type="inferred from homology"/>
<dbReference type="STRING" id="10029.G3ID50"/>
<reference evidence="7" key="1">
    <citation type="journal article" date="2011" name="Nat. Biotechnol.">
        <title>The genomic sequence of the Chinese hamster ovary (CHO)-K1 cell line.</title>
        <authorList>
            <person name="Xu X."/>
            <person name="Nagarajan H."/>
            <person name="Lewis N.E."/>
            <person name="Pan S."/>
            <person name="Cai Z."/>
            <person name="Liu X."/>
            <person name="Chen W."/>
            <person name="Xie M."/>
            <person name="Wang W."/>
            <person name="Hammond S."/>
            <person name="Andersen M.R."/>
            <person name="Neff N."/>
            <person name="Passarelli B."/>
            <person name="Koh W."/>
            <person name="Fan H.C."/>
            <person name="Wang J."/>
            <person name="Gui Y."/>
            <person name="Lee K.H."/>
            <person name="Betenbaugh M.J."/>
            <person name="Quake S.R."/>
            <person name="Famili I."/>
            <person name="Palsson B.O."/>
            <person name="Wang J."/>
        </authorList>
    </citation>
    <scope>NUCLEOTIDE SEQUENCE [LARGE SCALE GENOMIC DNA]</scope>
    <source>
        <strain evidence="7">CHO K1 cell line</strain>
    </source>
</reference>
<evidence type="ECO:0000256" key="1">
    <source>
        <dbReference type="ARBA" id="ARBA00008427"/>
    </source>
</evidence>
<dbReference type="InterPro" id="IPR001147">
    <property type="entry name" value="Ribosomal_eL21"/>
</dbReference>
<dbReference type="Gene3D" id="6.10.250.3260">
    <property type="match status" value="1"/>
</dbReference>
<dbReference type="GO" id="GO:0003735">
    <property type="term" value="F:structural constituent of ribosome"/>
    <property type="evidence" value="ECO:0007669"/>
    <property type="project" value="InterPro"/>
</dbReference>
<dbReference type="GO" id="GO:0006412">
    <property type="term" value="P:translation"/>
    <property type="evidence" value="ECO:0007669"/>
    <property type="project" value="InterPro"/>
</dbReference>
<dbReference type="InterPro" id="IPR008991">
    <property type="entry name" value="Translation_prot_SH3-like_sf"/>
</dbReference>
<evidence type="ECO:0000256" key="2">
    <source>
        <dbReference type="ARBA" id="ARBA00022980"/>
    </source>
</evidence>
<dbReference type="AlphaFoldDB" id="G3ID50"/>
<dbReference type="GO" id="GO:1990904">
    <property type="term" value="C:ribonucleoprotein complex"/>
    <property type="evidence" value="ECO:0007669"/>
    <property type="project" value="UniProtKB-KW"/>
</dbReference>
<organism evidence="6 7">
    <name type="scientific">Cricetulus griseus</name>
    <name type="common">Chinese hamster</name>
    <name type="synonym">Cricetulus barabensis griseus</name>
    <dbReference type="NCBI Taxonomy" id="10029"/>
    <lineage>
        <taxon>Eukaryota</taxon>
        <taxon>Metazoa</taxon>
        <taxon>Chordata</taxon>
        <taxon>Craniata</taxon>
        <taxon>Vertebrata</taxon>
        <taxon>Euteleostomi</taxon>
        <taxon>Mammalia</taxon>
        <taxon>Eutheria</taxon>
        <taxon>Euarchontoglires</taxon>
        <taxon>Glires</taxon>
        <taxon>Rodentia</taxon>
        <taxon>Myomorpha</taxon>
        <taxon>Muroidea</taxon>
        <taxon>Cricetidae</taxon>
        <taxon>Cricetinae</taxon>
        <taxon>Cricetulus</taxon>
    </lineage>
</organism>
<keyword evidence="3" id="KW-0687">Ribonucleoprotein</keyword>
<dbReference type="SUPFAM" id="SSF50104">
    <property type="entry name" value="Translation proteins SH3-like domain"/>
    <property type="match status" value="1"/>
</dbReference>
<name>G3ID50_CRIGR</name>
<protein>
    <recommendedName>
        <fullName evidence="4">60S ribosomal protein L21</fullName>
    </recommendedName>
</protein>
<dbReference type="PANTHER" id="PTHR20981">
    <property type="entry name" value="60S RIBOSOMAL PROTEIN L21"/>
    <property type="match status" value="1"/>
</dbReference>
<evidence type="ECO:0000256" key="5">
    <source>
        <dbReference type="SAM" id="MobiDB-lite"/>
    </source>
</evidence>
<dbReference type="InterPro" id="IPR036948">
    <property type="entry name" value="Ribosomal_eL21_sf"/>
</dbReference>